<proteinExistence type="predicted"/>
<feature type="compositionally biased region" description="Low complexity" evidence="1">
    <location>
        <begin position="9"/>
        <end position="31"/>
    </location>
</feature>
<accession>A0A7S1VME5</accession>
<dbReference type="EMBL" id="HBGL01012886">
    <property type="protein sequence ID" value="CAD9304828.1"/>
    <property type="molecule type" value="Transcribed_RNA"/>
</dbReference>
<feature type="region of interest" description="Disordered" evidence="1">
    <location>
        <begin position="93"/>
        <end position="127"/>
    </location>
</feature>
<sequence>MPWRKSDRPSPSSLSTAALLPSTSSSLPGLGLTPARSLAASSVTRSHVVLRRMEAELALPWRRDMAAVEEAEVQAEAAAMARAVEEAEAADAEAAKAAAAPDVSATADATPATAVHPVPPPPPTPEEQARLDRAAEWKRQTDELAAARVSMPVAEASSVWQEVLSSAFATKVAAEEAAVGDDVASADLRVPAVVSRLWMKRNSNAGAE</sequence>
<gene>
    <name evidence="2" type="ORF">SSP0437_LOCUS10078</name>
</gene>
<organism evidence="2">
    <name type="scientific">Sexangularia sp. CB-2014</name>
    <dbReference type="NCBI Taxonomy" id="1486929"/>
    <lineage>
        <taxon>Eukaryota</taxon>
        <taxon>Amoebozoa</taxon>
        <taxon>Tubulinea</taxon>
        <taxon>Elardia</taxon>
        <taxon>Arcellinida</taxon>
        <taxon>Arcellinida incertae sedis</taxon>
        <taxon>Sexangularia</taxon>
    </lineage>
</organism>
<evidence type="ECO:0000256" key="1">
    <source>
        <dbReference type="SAM" id="MobiDB-lite"/>
    </source>
</evidence>
<protein>
    <submittedName>
        <fullName evidence="2">Uncharacterized protein</fullName>
    </submittedName>
</protein>
<name>A0A7S1VME5_9EUKA</name>
<feature type="region of interest" description="Disordered" evidence="1">
    <location>
        <begin position="1"/>
        <end position="31"/>
    </location>
</feature>
<evidence type="ECO:0000313" key="2">
    <source>
        <dbReference type="EMBL" id="CAD9304828.1"/>
    </source>
</evidence>
<dbReference type="AlphaFoldDB" id="A0A7S1VME5"/>
<reference evidence="2" key="1">
    <citation type="submission" date="2021-01" db="EMBL/GenBank/DDBJ databases">
        <authorList>
            <person name="Corre E."/>
            <person name="Pelletier E."/>
            <person name="Niang G."/>
            <person name="Scheremetjew M."/>
            <person name="Finn R."/>
            <person name="Kale V."/>
            <person name="Holt S."/>
            <person name="Cochrane G."/>
            <person name="Meng A."/>
            <person name="Brown T."/>
            <person name="Cohen L."/>
        </authorList>
    </citation>
    <scope>NUCLEOTIDE SEQUENCE</scope>
    <source>
        <strain evidence="2">ATCC 50979</strain>
    </source>
</reference>
<feature type="compositionally biased region" description="Low complexity" evidence="1">
    <location>
        <begin position="95"/>
        <end position="116"/>
    </location>
</feature>